<feature type="compositionally biased region" description="Basic and acidic residues" evidence="1">
    <location>
        <begin position="10"/>
        <end position="22"/>
    </location>
</feature>
<dbReference type="EMBL" id="JBHSFP010000005">
    <property type="protein sequence ID" value="MFC4531063.1"/>
    <property type="molecule type" value="Genomic_DNA"/>
</dbReference>
<proteinExistence type="predicted"/>
<evidence type="ECO:0000313" key="3">
    <source>
        <dbReference type="Proteomes" id="UP001596004"/>
    </source>
</evidence>
<dbReference type="Proteomes" id="UP001596004">
    <property type="component" value="Unassembled WGS sequence"/>
</dbReference>
<reference evidence="3" key="1">
    <citation type="journal article" date="2019" name="Int. J. Syst. Evol. Microbiol.">
        <title>The Global Catalogue of Microorganisms (GCM) 10K type strain sequencing project: providing services to taxonomists for standard genome sequencing and annotation.</title>
        <authorList>
            <consortium name="The Broad Institute Genomics Platform"/>
            <consortium name="The Broad Institute Genome Sequencing Center for Infectious Disease"/>
            <person name="Wu L."/>
            <person name="Ma J."/>
        </authorList>
    </citation>
    <scope>NUCLEOTIDE SEQUENCE [LARGE SCALE GENOMIC DNA]</scope>
    <source>
        <strain evidence="3">CGMCC 4.7132</strain>
    </source>
</reference>
<evidence type="ECO:0000256" key="1">
    <source>
        <dbReference type="SAM" id="MobiDB-lite"/>
    </source>
</evidence>
<accession>A0ABV9CDE0</accession>
<keyword evidence="3" id="KW-1185">Reference proteome</keyword>
<comment type="caution">
    <text evidence="2">The sequence shown here is derived from an EMBL/GenBank/DDBJ whole genome shotgun (WGS) entry which is preliminary data.</text>
</comment>
<organism evidence="2 3">
    <name type="scientific">Sphaerisporangium dianthi</name>
    <dbReference type="NCBI Taxonomy" id="1436120"/>
    <lineage>
        <taxon>Bacteria</taxon>
        <taxon>Bacillati</taxon>
        <taxon>Actinomycetota</taxon>
        <taxon>Actinomycetes</taxon>
        <taxon>Streptosporangiales</taxon>
        <taxon>Streptosporangiaceae</taxon>
        <taxon>Sphaerisporangium</taxon>
    </lineage>
</organism>
<sequence>MFGRGRSKKERAAARFAEESDRAGPSWQDQLDVAREVVASSCPGELELFDWVAAEFRNDPGRVLGGKRLRAPIGAGVDLSLLTPYVLSAVTFLFAAVTARVVDRGADAAIDKIGRAARDKLAILLRRRTDRPGGDDVAVAETNAGAHGDRIASARFTPAEEDELRKALVAHILVSSLTEDETRQLAEVMIDWLRRRGETDPEA</sequence>
<feature type="region of interest" description="Disordered" evidence="1">
    <location>
        <begin position="1"/>
        <end position="27"/>
    </location>
</feature>
<protein>
    <submittedName>
        <fullName evidence="2">Uncharacterized protein</fullName>
    </submittedName>
</protein>
<evidence type="ECO:0000313" key="2">
    <source>
        <dbReference type="EMBL" id="MFC4531063.1"/>
    </source>
</evidence>
<gene>
    <name evidence="2" type="ORF">ACFO60_09845</name>
</gene>
<name>A0ABV9CDE0_9ACTN</name>
<dbReference type="RefSeq" id="WP_380839353.1">
    <property type="nucleotide sequence ID" value="NZ_JBHSFP010000005.1"/>
</dbReference>